<evidence type="ECO:0000256" key="1">
    <source>
        <dbReference type="ARBA" id="ARBA00004123"/>
    </source>
</evidence>
<keyword evidence="10" id="KW-0539">Nucleus</keyword>
<keyword evidence="6" id="KW-0862">Zinc</keyword>
<dbReference type="SUPFAM" id="SSF57667">
    <property type="entry name" value="beta-beta-alpha zinc fingers"/>
    <property type="match status" value="2"/>
</dbReference>
<accession>A0A3Q1EPC7</accession>
<keyword evidence="8" id="KW-0238">DNA-binding</keyword>
<evidence type="ECO:0000256" key="5">
    <source>
        <dbReference type="ARBA" id="ARBA00022771"/>
    </source>
</evidence>
<dbReference type="Ensembl" id="ENSAPOT00000007747.1">
    <property type="protein sequence ID" value="ENSAPOP00000005788.1"/>
    <property type="gene ID" value="ENSAPOG00000007606.1"/>
</dbReference>
<reference evidence="13" key="1">
    <citation type="submission" date="2025-08" db="UniProtKB">
        <authorList>
            <consortium name="Ensembl"/>
        </authorList>
    </citation>
    <scope>IDENTIFICATION</scope>
</reference>
<protein>
    <recommendedName>
        <fullName evidence="12">C2H2-type domain-containing protein</fullName>
    </recommendedName>
</protein>
<comment type="similarity">
    <text evidence="2">Belongs to the krueppel C2H2-type zinc-finger protein family.</text>
</comment>
<evidence type="ECO:0000259" key="12">
    <source>
        <dbReference type="PROSITE" id="PS50157"/>
    </source>
</evidence>
<sequence length="92" mass="10973">MFFQRPFRIKRAKLTIHMRTHTGEKPFSCERCGKRFSQKIHMRTHTGERPFSCEQCGKNFSQRYHLTVHMRIHTGERPVFFPPLPGQRICGL</sequence>
<feature type="domain" description="C2H2-type" evidence="12">
    <location>
        <begin position="27"/>
        <end position="50"/>
    </location>
</feature>
<dbReference type="GeneTree" id="ENSGT01150000286977"/>
<name>A0A3Q1EPC7_9TELE</name>
<evidence type="ECO:0000256" key="6">
    <source>
        <dbReference type="ARBA" id="ARBA00022833"/>
    </source>
</evidence>
<dbReference type="FunFam" id="3.30.160.60:FF:003421">
    <property type="entry name" value="Si:dkey-7i4.10"/>
    <property type="match status" value="1"/>
</dbReference>
<dbReference type="SMART" id="SM00355">
    <property type="entry name" value="ZnF_C2H2"/>
    <property type="match status" value="2"/>
</dbReference>
<dbReference type="FunFam" id="3.30.160.60:FF:001506">
    <property type="entry name" value="Zinc finger protein"/>
    <property type="match status" value="1"/>
</dbReference>
<keyword evidence="7" id="KW-0805">Transcription regulation</keyword>
<proteinExistence type="inferred from homology"/>
<dbReference type="PROSITE" id="PS00028">
    <property type="entry name" value="ZINC_FINGER_C2H2_1"/>
    <property type="match status" value="1"/>
</dbReference>
<dbReference type="GO" id="GO:0003677">
    <property type="term" value="F:DNA binding"/>
    <property type="evidence" value="ECO:0007669"/>
    <property type="project" value="UniProtKB-KW"/>
</dbReference>
<dbReference type="InterPro" id="IPR013087">
    <property type="entry name" value="Znf_C2H2_type"/>
</dbReference>
<reference evidence="13" key="2">
    <citation type="submission" date="2025-09" db="UniProtKB">
        <authorList>
            <consortium name="Ensembl"/>
        </authorList>
    </citation>
    <scope>IDENTIFICATION</scope>
</reference>
<evidence type="ECO:0000313" key="13">
    <source>
        <dbReference type="Ensembl" id="ENSAPOP00000005788.1"/>
    </source>
</evidence>
<dbReference type="InterPro" id="IPR036236">
    <property type="entry name" value="Znf_C2H2_sf"/>
</dbReference>
<dbReference type="PANTHER" id="PTHR24394:SF44">
    <property type="entry name" value="ZINC FINGER PROTEIN 271-LIKE"/>
    <property type="match status" value="1"/>
</dbReference>
<organism evidence="13 14">
    <name type="scientific">Acanthochromis polyacanthus</name>
    <name type="common">spiny chromis</name>
    <dbReference type="NCBI Taxonomy" id="80966"/>
    <lineage>
        <taxon>Eukaryota</taxon>
        <taxon>Metazoa</taxon>
        <taxon>Chordata</taxon>
        <taxon>Craniata</taxon>
        <taxon>Vertebrata</taxon>
        <taxon>Euteleostomi</taxon>
        <taxon>Actinopterygii</taxon>
        <taxon>Neopterygii</taxon>
        <taxon>Teleostei</taxon>
        <taxon>Neoteleostei</taxon>
        <taxon>Acanthomorphata</taxon>
        <taxon>Ovalentaria</taxon>
        <taxon>Pomacentridae</taxon>
        <taxon>Acanthochromis</taxon>
    </lineage>
</organism>
<dbReference type="GO" id="GO:0008270">
    <property type="term" value="F:zinc ion binding"/>
    <property type="evidence" value="ECO:0007669"/>
    <property type="project" value="UniProtKB-KW"/>
</dbReference>
<dbReference type="Proteomes" id="UP000257200">
    <property type="component" value="Unplaced"/>
</dbReference>
<evidence type="ECO:0000256" key="7">
    <source>
        <dbReference type="ARBA" id="ARBA00023015"/>
    </source>
</evidence>
<evidence type="ECO:0000256" key="9">
    <source>
        <dbReference type="ARBA" id="ARBA00023163"/>
    </source>
</evidence>
<dbReference type="Pfam" id="PF00096">
    <property type="entry name" value="zf-C2H2"/>
    <property type="match status" value="2"/>
</dbReference>
<dbReference type="Gene3D" id="3.30.160.60">
    <property type="entry name" value="Classic Zinc Finger"/>
    <property type="match status" value="3"/>
</dbReference>
<evidence type="ECO:0000313" key="14">
    <source>
        <dbReference type="Proteomes" id="UP000257200"/>
    </source>
</evidence>
<keyword evidence="14" id="KW-1185">Reference proteome</keyword>
<dbReference type="GO" id="GO:0000981">
    <property type="term" value="F:DNA-binding transcription factor activity, RNA polymerase II-specific"/>
    <property type="evidence" value="ECO:0007669"/>
    <property type="project" value="TreeGrafter"/>
</dbReference>
<feature type="domain" description="C2H2-type" evidence="12">
    <location>
        <begin position="51"/>
        <end position="78"/>
    </location>
</feature>
<dbReference type="PROSITE" id="PS50157">
    <property type="entry name" value="ZINC_FINGER_C2H2_2"/>
    <property type="match status" value="2"/>
</dbReference>
<keyword evidence="4" id="KW-0677">Repeat</keyword>
<comment type="subcellular location">
    <subcellularLocation>
        <location evidence="1">Nucleus</location>
    </subcellularLocation>
</comment>
<keyword evidence="9" id="KW-0804">Transcription</keyword>
<keyword evidence="5 11" id="KW-0863">Zinc-finger</keyword>
<evidence type="ECO:0000256" key="10">
    <source>
        <dbReference type="ARBA" id="ARBA00023242"/>
    </source>
</evidence>
<keyword evidence="3" id="KW-0479">Metal-binding</keyword>
<dbReference type="AlphaFoldDB" id="A0A3Q1EPC7"/>
<evidence type="ECO:0000256" key="8">
    <source>
        <dbReference type="ARBA" id="ARBA00023125"/>
    </source>
</evidence>
<evidence type="ECO:0000256" key="2">
    <source>
        <dbReference type="ARBA" id="ARBA00006991"/>
    </source>
</evidence>
<dbReference type="PANTHER" id="PTHR24394">
    <property type="entry name" value="ZINC FINGER PROTEIN"/>
    <property type="match status" value="1"/>
</dbReference>
<evidence type="ECO:0000256" key="11">
    <source>
        <dbReference type="PROSITE-ProRule" id="PRU00042"/>
    </source>
</evidence>
<evidence type="ECO:0000256" key="4">
    <source>
        <dbReference type="ARBA" id="ARBA00022737"/>
    </source>
</evidence>
<dbReference type="GO" id="GO:0005634">
    <property type="term" value="C:nucleus"/>
    <property type="evidence" value="ECO:0007669"/>
    <property type="project" value="UniProtKB-SubCell"/>
</dbReference>
<evidence type="ECO:0000256" key="3">
    <source>
        <dbReference type="ARBA" id="ARBA00022723"/>
    </source>
</evidence>